<evidence type="ECO:0000313" key="10">
    <source>
        <dbReference type="Proteomes" id="UP001652600"/>
    </source>
</evidence>
<evidence type="ECO:0000256" key="3">
    <source>
        <dbReference type="ARBA" id="ARBA00017307"/>
    </source>
</evidence>
<name>A0A1S3B6Z5_CUCME</name>
<dbReference type="GO" id="GO:0005669">
    <property type="term" value="C:transcription factor TFIID complex"/>
    <property type="evidence" value="ECO:0007669"/>
    <property type="project" value="InterPro"/>
</dbReference>
<evidence type="ECO:0000313" key="9">
    <source>
        <dbReference type="EnsemblPlants" id="MELO3C009352.2.1"/>
    </source>
</evidence>
<evidence type="ECO:0000313" key="11">
    <source>
        <dbReference type="RefSeq" id="XP_050940134.1"/>
    </source>
</evidence>
<reference evidence="11" key="2">
    <citation type="submission" date="2025-05" db="UniProtKB">
        <authorList>
            <consortium name="RefSeq"/>
        </authorList>
    </citation>
    <scope>IDENTIFICATION</scope>
    <source>
        <tissue evidence="11">Stem</tissue>
    </source>
</reference>
<evidence type="ECO:0000256" key="5">
    <source>
        <dbReference type="ARBA" id="ARBA00023163"/>
    </source>
</evidence>
<dbReference type="Pfam" id="PF07524">
    <property type="entry name" value="Bromo_TP"/>
    <property type="match status" value="1"/>
</dbReference>
<reference evidence="9" key="1">
    <citation type="submission" date="2023-03" db="UniProtKB">
        <authorList>
            <consortium name="EnsemblPlants"/>
        </authorList>
    </citation>
    <scope>IDENTIFICATION</scope>
</reference>
<dbReference type="Proteomes" id="UP001652600">
    <property type="component" value="Chromosome 4"/>
</dbReference>
<dbReference type="KEGG" id="cmo:103486494"/>
<evidence type="ECO:0000256" key="4">
    <source>
        <dbReference type="ARBA" id="ARBA00023015"/>
    </source>
</evidence>
<evidence type="ECO:0000256" key="1">
    <source>
        <dbReference type="ARBA" id="ARBA00004123"/>
    </source>
</evidence>
<dbReference type="PANTHER" id="PTHR46338">
    <property type="entry name" value="TRANSCRIPTION INITIATION FACTOR TFIID SUBUNIT 8"/>
    <property type="match status" value="1"/>
</dbReference>
<proteinExistence type="inferred from homology"/>
<feature type="region of interest" description="Disordered" evidence="7">
    <location>
        <begin position="1"/>
        <end position="24"/>
    </location>
</feature>
<dbReference type="Gene3D" id="1.10.20.10">
    <property type="entry name" value="Histone, subunit A"/>
    <property type="match status" value="1"/>
</dbReference>
<dbReference type="InterPro" id="IPR009072">
    <property type="entry name" value="Histone-fold"/>
</dbReference>
<keyword evidence="5" id="KW-0804">Transcription</keyword>
<feature type="domain" description="Bromodomain associated" evidence="8">
    <location>
        <begin position="25"/>
        <end position="101"/>
    </location>
</feature>
<dbReference type="InterPro" id="IPR037818">
    <property type="entry name" value="TAF8"/>
</dbReference>
<keyword evidence="6" id="KW-0539">Nucleus</keyword>
<evidence type="ECO:0000256" key="7">
    <source>
        <dbReference type="SAM" id="MobiDB-lite"/>
    </source>
</evidence>
<dbReference type="RefSeq" id="XP_050940134.1">
    <property type="nucleotide sequence ID" value="XM_051084177.1"/>
</dbReference>
<feature type="compositionally biased region" description="Basic and acidic residues" evidence="7">
    <location>
        <begin position="10"/>
        <end position="24"/>
    </location>
</feature>
<dbReference type="InterPro" id="IPR006565">
    <property type="entry name" value="BTP"/>
</dbReference>
<dbReference type="SMART" id="SM00576">
    <property type="entry name" value="BTP"/>
    <property type="match status" value="1"/>
</dbReference>
<sequence length="370" mass="41536">MRDGVGNNMKSKEQQSSDSRKCRGNEFGREVSKIAVAQMCNSVGFQSFKESALDTLADIAIKYLHQLGKIATFYANLAGRIECNVFDIIRGLEELESSQGFLGAWQSDHCLAKSGSVKNIVCYVNSVQEIPFAHPLPCFPVIRKRESIPTFVQIGETPPSKHIPSWLPAFPDAHTYSHSALWRRKPKELRAEKIELARQRRKAEKSLLGLQQRLVSCGSERSGNGEIEFSGDESNSLLGTCFQEIEDGFGLPYENTSPKDGISHLSVPEVFAPAIEVIKGGGCPNSQDEKAKILPRARPLVHFKLETCKTFIGGSMNSNSKMGGIRESVFWVRRNDERDQKHNNERDEKKRRVEYILKHSIEKPEELNQS</sequence>
<comment type="subcellular location">
    <subcellularLocation>
        <location evidence="1">Nucleus</location>
    </subcellularLocation>
</comment>
<dbReference type="AlphaFoldDB" id="A0A1S3B6Z5"/>
<dbReference type="eggNOG" id="KOG2389">
    <property type="taxonomic scope" value="Eukaryota"/>
</dbReference>
<dbReference type="PANTHER" id="PTHR46338:SF1">
    <property type="entry name" value="TRANSCRIPTION INITIATION FACTOR TFIID SUBUNIT 8"/>
    <property type="match status" value="1"/>
</dbReference>
<keyword evidence="10" id="KW-1185">Reference proteome</keyword>
<comment type="similarity">
    <text evidence="2">Belongs to the TAF8 family.</text>
</comment>
<evidence type="ECO:0000259" key="8">
    <source>
        <dbReference type="SMART" id="SM00576"/>
    </source>
</evidence>
<dbReference type="Pfam" id="PF10406">
    <property type="entry name" value="TAF8_C"/>
    <property type="match status" value="1"/>
</dbReference>
<evidence type="ECO:0000256" key="6">
    <source>
        <dbReference type="ARBA" id="ARBA00023242"/>
    </source>
</evidence>
<keyword evidence="4" id="KW-0805">Transcription regulation</keyword>
<dbReference type="GO" id="GO:0046982">
    <property type="term" value="F:protein heterodimerization activity"/>
    <property type="evidence" value="ECO:0007669"/>
    <property type="project" value="InterPro"/>
</dbReference>
<dbReference type="CDD" id="cd08049">
    <property type="entry name" value="TAF8"/>
    <property type="match status" value="1"/>
</dbReference>
<dbReference type="Gramene" id="MELO3C009352.2.1">
    <property type="protein sequence ID" value="MELO3C009352.2.1"/>
    <property type="gene ID" value="MELO3C009352.2"/>
</dbReference>
<accession>A0A1S3B6Z5</accession>
<gene>
    <name evidence="9" type="primary">103486494</name>
    <name evidence="11" type="synonym">LOC103486494</name>
</gene>
<dbReference type="EnsemblPlants" id="MELO3C009352.2.1">
    <property type="protein sequence ID" value="MELO3C009352.2.1"/>
    <property type="gene ID" value="MELO3C009352.2"/>
</dbReference>
<organism evidence="9">
    <name type="scientific">Cucumis melo</name>
    <name type="common">Muskmelon</name>
    <dbReference type="NCBI Taxonomy" id="3656"/>
    <lineage>
        <taxon>Eukaryota</taxon>
        <taxon>Viridiplantae</taxon>
        <taxon>Streptophyta</taxon>
        <taxon>Embryophyta</taxon>
        <taxon>Tracheophyta</taxon>
        <taxon>Spermatophyta</taxon>
        <taxon>Magnoliopsida</taxon>
        <taxon>eudicotyledons</taxon>
        <taxon>Gunneridae</taxon>
        <taxon>Pentapetalae</taxon>
        <taxon>rosids</taxon>
        <taxon>fabids</taxon>
        <taxon>Cucurbitales</taxon>
        <taxon>Cucurbitaceae</taxon>
        <taxon>Benincaseae</taxon>
        <taxon>Cucumis</taxon>
    </lineage>
</organism>
<dbReference type="InterPro" id="IPR019473">
    <property type="entry name" value="TFIID_su8_C"/>
</dbReference>
<protein>
    <recommendedName>
        <fullName evidence="3">Transcription initiation factor TFIID subunit 8</fullName>
    </recommendedName>
</protein>
<evidence type="ECO:0000256" key="2">
    <source>
        <dbReference type="ARBA" id="ARBA00008767"/>
    </source>
</evidence>